<dbReference type="AlphaFoldDB" id="A0A448XKB9"/>
<organism evidence="7 8">
    <name type="scientific">Protopolystoma xenopodis</name>
    <dbReference type="NCBI Taxonomy" id="117903"/>
    <lineage>
        <taxon>Eukaryota</taxon>
        <taxon>Metazoa</taxon>
        <taxon>Spiralia</taxon>
        <taxon>Lophotrochozoa</taxon>
        <taxon>Platyhelminthes</taxon>
        <taxon>Monogenea</taxon>
        <taxon>Polyopisthocotylea</taxon>
        <taxon>Polystomatidea</taxon>
        <taxon>Polystomatidae</taxon>
        <taxon>Protopolystoma</taxon>
    </lineage>
</organism>
<name>A0A448XKB9_9PLAT</name>
<dbReference type="OrthoDB" id="411451at2759"/>
<dbReference type="Gene3D" id="3.40.50.300">
    <property type="entry name" value="P-loop containing nucleotide triphosphate hydrolases"/>
    <property type="match status" value="1"/>
</dbReference>
<keyword evidence="1" id="KW-0808">Transferase</keyword>
<feature type="disulfide bond" evidence="4">
    <location>
        <begin position="135"/>
        <end position="151"/>
    </location>
</feature>
<reference evidence="7" key="1">
    <citation type="submission" date="2018-11" db="EMBL/GenBank/DDBJ databases">
        <authorList>
            <consortium name="Pathogen Informatics"/>
        </authorList>
    </citation>
    <scope>NUCLEOTIDE SEQUENCE</scope>
</reference>
<dbReference type="PANTHER" id="PTHR10605:SF56">
    <property type="entry name" value="BIFUNCTIONAL HEPARAN SULFATE N-DEACETYLASE_N-SULFOTRANSFERASE"/>
    <property type="match status" value="1"/>
</dbReference>
<evidence type="ECO:0000256" key="4">
    <source>
        <dbReference type="PIRSR" id="PIRSR637359-3"/>
    </source>
</evidence>
<feature type="transmembrane region" description="Helical" evidence="5">
    <location>
        <begin position="231"/>
        <end position="249"/>
    </location>
</feature>
<keyword evidence="5" id="KW-0472">Membrane</keyword>
<evidence type="ECO:0000259" key="6">
    <source>
        <dbReference type="Pfam" id="PF00685"/>
    </source>
</evidence>
<evidence type="ECO:0000256" key="2">
    <source>
        <dbReference type="ARBA" id="ARBA00023180"/>
    </source>
</evidence>
<dbReference type="EMBL" id="CAAALY010258889">
    <property type="protein sequence ID" value="VEL38752.1"/>
    <property type="molecule type" value="Genomic_DNA"/>
</dbReference>
<keyword evidence="2" id="KW-0325">Glycoprotein</keyword>
<dbReference type="Proteomes" id="UP000784294">
    <property type="component" value="Unassembled WGS sequence"/>
</dbReference>
<dbReference type="GO" id="GO:0005794">
    <property type="term" value="C:Golgi apparatus"/>
    <property type="evidence" value="ECO:0007669"/>
    <property type="project" value="TreeGrafter"/>
</dbReference>
<comment type="caution">
    <text evidence="7">The sequence shown here is derived from an EMBL/GenBank/DDBJ whole genome shotgun (WGS) entry which is preliminary data.</text>
</comment>
<feature type="domain" description="Sulfotransferase" evidence="6">
    <location>
        <begin position="60"/>
        <end position="161"/>
    </location>
</feature>
<keyword evidence="8" id="KW-1185">Reference proteome</keyword>
<evidence type="ECO:0000313" key="8">
    <source>
        <dbReference type="Proteomes" id="UP000784294"/>
    </source>
</evidence>
<evidence type="ECO:0000313" key="7">
    <source>
        <dbReference type="EMBL" id="VEL38752.1"/>
    </source>
</evidence>
<evidence type="ECO:0000256" key="3">
    <source>
        <dbReference type="PIRSR" id="PIRSR637359-2"/>
    </source>
</evidence>
<dbReference type="GO" id="GO:0019213">
    <property type="term" value="F:deacetylase activity"/>
    <property type="evidence" value="ECO:0007669"/>
    <property type="project" value="TreeGrafter"/>
</dbReference>
<accession>A0A448XKB9</accession>
<keyword evidence="4" id="KW-1015">Disulfide bond</keyword>
<keyword evidence="5" id="KW-0812">Transmembrane</keyword>
<feature type="non-terminal residue" evidence="7">
    <location>
        <position position="260"/>
    </location>
</feature>
<dbReference type="InterPro" id="IPR037359">
    <property type="entry name" value="NST/OST"/>
</dbReference>
<proteinExistence type="predicted"/>
<feature type="binding site" evidence="3">
    <location>
        <begin position="156"/>
        <end position="160"/>
    </location>
    <ligand>
        <name>3'-phosphoadenylyl sulfate</name>
        <dbReference type="ChEBI" id="CHEBI:58339"/>
    </ligand>
</feature>
<dbReference type="InterPro" id="IPR000863">
    <property type="entry name" value="Sulfotransferase_dom"/>
</dbReference>
<protein>
    <recommendedName>
        <fullName evidence="6">Sulfotransferase domain-containing protein</fullName>
    </recommendedName>
</protein>
<dbReference type="PANTHER" id="PTHR10605">
    <property type="entry name" value="HEPARAN SULFATE SULFOTRANSFERASE"/>
    <property type="match status" value="1"/>
</dbReference>
<dbReference type="SUPFAM" id="SSF52540">
    <property type="entry name" value="P-loop containing nucleoside triphosphate hydrolases"/>
    <property type="match status" value="1"/>
</dbReference>
<evidence type="ECO:0000256" key="5">
    <source>
        <dbReference type="SAM" id="Phobius"/>
    </source>
</evidence>
<keyword evidence="5" id="KW-1133">Transmembrane helix</keyword>
<gene>
    <name evidence="7" type="ORF">PXEA_LOCUS32192</name>
</gene>
<dbReference type="InterPro" id="IPR027417">
    <property type="entry name" value="P-loop_NTPase"/>
</dbReference>
<dbReference type="Pfam" id="PF00685">
    <property type="entry name" value="Sulfotransfer_1"/>
    <property type="match status" value="1"/>
</dbReference>
<dbReference type="GO" id="GO:0015016">
    <property type="term" value="F:heparan sulfate N-sulfotransferase activity"/>
    <property type="evidence" value="ECO:0007669"/>
    <property type="project" value="TreeGrafter"/>
</dbReference>
<evidence type="ECO:0000256" key="1">
    <source>
        <dbReference type="ARBA" id="ARBA00022679"/>
    </source>
</evidence>
<sequence>HARAHGDKAALFYSFEEVLAAYHDPVETQSPECPPNKLAEYIGFGFNKRTMKRAVNRDKNLVDLAERCVKPGYYARNLANWLKYYPSNQILLVDGDELRLNPIPLMQKVQIFAGFENSVNYSSLIFYDSQKGFFCASNELNLIPGSGWRSCLGGSKGRDYIHLDTAIYVPKLSWLYYCQDILALVHLLNTTRFYATDADSPWPTWLQKLIYKPVQGSTSVPTCCPKNHLCLLTLSPLFTFASVIFFYLYRIYVYLPYFDI</sequence>